<dbReference type="Proteomes" id="UP000324897">
    <property type="component" value="Chromosome 4"/>
</dbReference>
<organism evidence="1 2">
    <name type="scientific">Eragrostis curvula</name>
    <name type="common">weeping love grass</name>
    <dbReference type="NCBI Taxonomy" id="38414"/>
    <lineage>
        <taxon>Eukaryota</taxon>
        <taxon>Viridiplantae</taxon>
        <taxon>Streptophyta</taxon>
        <taxon>Embryophyta</taxon>
        <taxon>Tracheophyta</taxon>
        <taxon>Spermatophyta</taxon>
        <taxon>Magnoliopsida</taxon>
        <taxon>Liliopsida</taxon>
        <taxon>Poales</taxon>
        <taxon>Poaceae</taxon>
        <taxon>PACMAD clade</taxon>
        <taxon>Chloridoideae</taxon>
        <taxon>Eragrostideae</taxon>
        <taxon>Eragrostidinae</taxon>
        <taxon>Eragrostis</taxon>
    </lineage>
</organism>
<protein>
    <submittedName>
        <fullName evidence="1">Uncharacterized protein</fullName>
    </submittedName>
</protein>
<accession>A0A5J9VRF9</accession>
<name>A0A5J9VRF9_9POAL</name>
<gene>
    <name evidence="1" type="ORF">EJB05_11425</name>
</gene>
<reference evidence="1 2" key="1">
    <citation type="journal article" date="2019" name="Sci. Rep.">
        <title>A high-quality genome of Eragrostis curvula grass provides insights into Poaceae evolution and supports new strategies to enhance forage quality.</title>
        <authorList>
            <person name="Carballo J."/>
            <person name="Santos B.A.C.M."/>
            <person name="Zappacosta D."/>
            <person name="Garbus I."/>
            <person name="Selva J.P."/>
            <person name="Gallo C.A."/>
            <person name="Diaz A."/>
            <person name="Albertini E."/>
            <person name="Caccamo M."/>
            <person name="Echenique V."/>
        </authorList>
    </citation>
    <scope>NUCLEOTIDE SEQUENCE [LARGE SCALE GENOMIC DNA]</scope>
    <source>
        <strain evidence="2">cv. Victoria</strain>
        <tissue evidence="1">Leaf</tissue>
    </source>
</reference>
<dbReference type="EMBL" id="RWGY01000007">
    <property type="protein sequence ID" value="TVU38075.1"/>
    <property type="molecule type" value="Genomic_DNA"/>
</dbReference>
<keyword evidence="2" id="KW-1185">Reference proteome</keyword>
<sequence>RKLGLRDSFLLSKDNLGSSFSLVEALLLSWVSAGRRSLRSSHEKRDCSWKRLLDSVTFAGTFVLLSIPMTMVPSIDLESSTGLGESLYCPFLLASCTEVLTVRPPVSRLIESFTMSLKPTLVCPGFVFMSVPFKAGELFSDLCTKGSSLVKAVLPKLHPDILILEQFYQPRSACSDRRFRHSTAHRPATVSAVLSCAALLQIERWLAVCHICMELQSWEDYMTISRPVFSSTIANLLPE</sequence>
<dbReference type="Gramene" id="TVU38075">
    <property type="protein sequence ID" value="TVU38075"/>
    <property type="gene ID" value="EJB05_11425"/>
</dbReference>
<comment type="caution">
    <text evidence="1">The sequence shown here is derived from an EMBL/GenBank/DDBJ whole genome shotgun (WGS) entry which is preliminary data.</text>
</comment>
<proteinExistence type="predicted"/>
<evidence type="ECO:0000313" key="1">
    <source>
        <dbReference type="EMBL" id="TVU38075.1"/>
    </source>
</evidence>
<dbReference type="AlphaFoldDB" id="A0A5J9VRF9"/>
<evidence type="ECO:0000313" key="2">
    <source>
        <dbReference type="Proteomes" id="UP000324897"/>
    </source>
</evidence>
<feature type="non-terminal residue" evidence="1">
    <location>
        <position position="1"/>
    </location>
</feature>